<dbReference type="Pfam" id="PF00582">
    <property type="entry name" value="Usp"/>
    <property type="match status" value="1"/>
</dbReference>
<feature type="domain" description="UspA" evidence="2">
    <location>
        <begin position="3"/>
        <end position="148"/>
    </location>
</feature>
<dbReference type="OrthoDB" id="5295044at2"/>
<dbReference type="PANTHER" id="PTHR46268:SF15">
    <property type="entry name" value="UNIVERSAL STRESS PROTEIN HP_0031"/>
    <property type="match status" value="1"/>
</dbReference>
<comment type="similarity">
    <text evidence="1">Belongs to the universal stress protein A family.</text>
</comment>
<reference evidence="4" key="1">
    <citation type="submission" date="2016-10" db="EMBL/GenBank/DDBJ databases">
        <authorList>
            <person name="Varghese N."/>
            <person name="Submissions S."/>
        </authorList>
    </citation>
    <scope>NUCLEOTIDE SEQUENCE [LARGE SCALE GENOMIC DNA]</scope>
    <source>
        <strain evidence="4">DSM 7481</strain>
    </source>
</reference>
<dbReference type="PANTHER" id="PTHR46268">
    <property type="entry name" value="STRESS RESPONSE PROTEIN NHAX"/>
    <property type="match status" value="1"/>
</dbReference>
<dbReference type="InterPro" id="IPR014729">
    <property type="entry name" value="Rossmann-like_a/b/a_fold"/>
</dbReference>
<protein>
    <submittedName>
        <fullName evidence="3">Nucleotide-binding universal stress protein, UspA family</fullName>
    </submittedName>
</protein>
<dbReference type="Proteomes" id="UP000199517">
    <property type="component" value="Unassembled WGS sequence"/>
</dbReference>
<organism evidence="3 4">
    <name type="scientific">Paracidovorax konjaci</name>
    <dbReference type="NCBI Taxonomy" id="32040"/>
    <lineage>
        <taxon>Bacteria</taxon>
        <taxon>Pseudomonadati</taxon>
        <taxon>Pseudomonadota</taxon>
        <taxon>Betaproteobacteria</taxon>
        <taxon>Burkholderiales</taxon>
        <taxon>Comamonadaceae</taxon>
        <taxon>Paracidovorax</taxon>
    </lineage>
</organism>
<dbReference type="CDD" id="cd00293">
    <property type="entry name" value="USP-like"/>
    <property type="match status" value="1"/>
</dbReference>
<proteinExistence type="inferred from homology"/>
<dbReference type="STRING" id="32040.SAMN04489710_11146"/>
<accession>A0A1I1WXY6</accession>
<dbReference type="SUPFAM" id="SSF52402">
    <property type="entry name" value="Adenine nucleotide alpha hydrolases-like"/>
    <property type="match status" value="1"/>
</dbReference>
<gene>
    <name evidence="3" type="ORF">SAMN04489710_11146</name>
</gene>
<keyword evidence="4" id="KW-1185">Reference proteome</keyword>
<dbReference type="RefSeq" id="WP_092954319.1">
    <property type="nucleotide sequence ID" value="NZ_FOMQ01000011.1"/>
</dbReference>
<sequence length="148" mass="15717">MPYQRILIATDGSDLSAKAVEHGLCLARLAGGQAMVLKVVPRYPRSYFEGGSPVDAAEARRIEGEWAAQAQALVDGIRAQGAAQGVKVKALVAKSDLVAEAIIAAATKQRCDLIVMASHGRKGLKRLLLGSETQHVLTHSQVPVLVLR</sequence>
<name>A0A1I1WXY6_9BURK</name>
<dbReference type="AlphaFoldDB" id="A0A1I1WXY6"/>
<evidence type="ECO:0000313" key="4">
    <source>
        <dbReference type="Proteomes" id="UP000199517"/>
    </source>
</evidence>
<evidence type="ECO:0000313" key="3">
    <source>
        <dbReference type="EMBL" id="SFD99228.1"/>
    </source>
</evidence>
<evidence type="ECO:0000256" key="1">
    <source>
        <dbReference type="ARBA" id="ARBA00008791"/>
    </source>
</evidence>
<dbReference type="EMBL" id="FOMQ01000011">
    <property type="protein sequence ID" value="SFD99228.1"/>
    <property type="molecule type" value="Genomic_DNA"/>
</dbReference>
<dbReference type="PRINTS" id="PR01438">
    <property type="entry name" value="UNVRSLSTRESS"/>
</dbReference>
<dbReference type="InterPro" id="IPR006015">
    <property type="entry name" value="Universal_stress_UspA"/>
</dbReference>
<dbReference type="Gene3D" id="3.40.50.620">
    <property type="entry name" value="HUPs"/>
    <property type="match status" value="1"/>
</dbReference>
<dbReference type="InterPro" id="IPR006016">
    <property type="entry name" value="UspA"/>
</dbReference>
<evidence type="ECO:0000259" key="2">
    <source>
        <dbReference type="Pfam" id="PF00582"/>
    </source>
</evidence>